<feature type="domain" description="FAD-binding" evidence="3">
    <location>
        <begin position="4"/>
        <end position="342"/>
    </location>
</feature>
<dbReference type="SUPFAM" id="SSF51905">
    <property type="entry name" value="FAD/NAD(P)-binding domain"/>
    <property type="match status" value="1"/>
</dbReference>
<dbReference type="Gene3D" id="3.50.50.60">
    <property type="entry name" value="FAD/NAD(P)-binding domain"/>
    <property type="match status" value="1"/>
</dbReference>
<protein>
    <recommendedName>
        <fullName evidence="3">FAD-binding domain-containing protein</fullName>
    </recommendedName>
</protein>
<dbReference type="InterPro" id="IPR002938">
    <property type="entry name" value="FAD-bd"/>
</dbReference>
<sequence>MNRKVIIVGGGIGGLATARGLLHMGWDVTPYEQAQAFGPVGAGITLAPNAVRALDWLGLGAELRSRGMAHGAAGIRHTSGRWLMRTRVEALEARFGVPSFALHRADLHEMLVAGAAGATIRTGHFVTGVRNTAEPVVTYDGRDGPGEDAADLVVGADGIDSRVRTALFPRHPGPAYAGYITWRGLVPADAAPTASRTVGVTETWGRGQRFGIVPLADGQVYWFATASLPARSHTQDSIRDLAARYRDWHDPIPALLEATPTQALLRHDIYHLATPLPQYHAGCIVLLGDAAHALTPDIGQGGCLALEDAVTLINLLPGDVNIPEALAAYERARKARAQRLVRISAGWGRIAEWRNPIAVRLRNALARLIPASALLRMSDETLGWRPPPARLTLQAEATAS</sequence>
<keyword evidence="5" id="KW-1185">Reference proteome</keyword>
<keyword evidence="2" id="KW-0503">Monooxygenase</keyword>
<name>A0A0P9HJ09_9CHLR</name>
<keyword evidence="1" id="KW-0560">Oxidoreductase</keyword>
<dbReference type="PANTHER" id="PTHR13789:SF309">
    <property type="entry name" value="PUTATIVE (AFU_ORTHOLOGUE AFUA_6G14510)-RELATED"/>
    <property type="match status" value="1"/>
</dbReference>
<evidence type="ECO:0000259" key="3">
    <source>
        <dbReference type="Pfam" id="PF01494"/>
    </source>
</evidence>
<dbReference type="Pfam" id="PF01494">
    <property type="entry name" value="FAD_binding_3"/>
    <property type="match status" value="1"/>
</dbReference>
<dbReference type="GO" id="GO:0004497">
    <property type="term" value="F:monooxygenase activity"/>
    <property type="evidence" value="ECO:0007669"/>
    <property type="project" value="UniProtKB-KW"/>
</dbReference>
<dbReference type="EMBL" id="LJCR01000004">
    <property type="protein sequence ID" value="KPV54961.1"/>
    <property type="molecule type" value="Genomic_DNA"/>
</dbReference>
<evidence type="ECO:0000256" key="2">
    <source>
        <dbReference type="ARBA" id="ARBA00023033"/>
    </source>
</evidence>
<reference evidence="4 5" key="1">
    <citation type="submission" date="2015-09" db="EMBL/GenBank/DDBJ databases">
        <title>Draft genome sequence of Kouleothrix aurantiaca JCM 19913.</title>
        <authorList>
            <person name="Hemp J."/>
        </authorList>
    </citation>
    <scope>NUCLEOTIDE SEQUENCE [LARGE SCALE GENOMIC DNA]</scope>
    <source>
        <strain evidence="4 5">COM-B</strain>
    </source>
</reference>
<dbReference type="PANTHER" id="PTHR13789">
    <property type="entry name" value="MONOOXYGENASE"/>
    <property type="match status" value="1"/>
</dbReference>
<dbReference type="InterPro" id="IPR036188">
    <property type="entry name" value="FAD/NAD-bd_sf"/>
</dbReference>
<dbReference type="PRINTS" id="PR00420">
    <property type="entry name" value="RNGMNOXGNASE"/>
</dbReference>
<gene>
    <name evidence="4" type="ORF">SE17_00460</name>
</gene>
<dbReference type="AlphaFoldDB" id="A0A0P9HJ09"/>
<dbReference type="GO" id="GO:0071949">
    <property type="term" value="F:FAD binding"/>
    <property type="evidence" value="ECO:0007669"/>
    <property type="project" value="InterPro"/>
</dbReference>
<accession>A0A0P9HJ09</accession>
<evidence type="ECO:0000256" key="1">
    <source>
        <dbReference type="ARBA" id="ARBA00023002"/>
    </source>
</evidence>
<evidence type="ECO:0000313" key="4">
    <source>
        <dbReference type="EMBL" id="KPV54961.1"/>
    </source>
</evidence>
<dbReference type="InterPro" id="IPR050493">
    <property type="entry name" value="FAD-dep_Monooxygenase_BioMet"/>
</dbReference>
<dbReference type="Proteomes" id="UP000050509">
    <property type="component" value="Unassembled WGS sequence"/>
</dbReference>
<evidence type="ECO:0000313" key="5">
    <source>
        <dbReference type="Proteomes" id="UP000050509"/>
    </source>
</evidence>
<organism evidence="4 5">
    <name type="scientific">Kouleothrix aurantiaca</name>
    <dbReference type="NCBI Taxonomy" id="186479"/>
    <lineage>
        <taxon>Bacteria</taxon>
        <taxon>Bacillati</taxon>
        <taxon>Chloroflexota</taxon>
        <taxon>Chloroflexia</taxon>
        <taxon>Chloroflexales</taxon>
        <taxon>Roseiflexineae</taxon>
        <taxon>Roseiflexaceae</taxon>
        <taxon>Kouleothrix</taxon>
    </lineage>
</organism>
<comment type="caution">
    <text evidence="4">The sequence shown here is derived from an EMBL/GenBank/DDBJ whole genome shotgun (WGS) entry which is preliminary data.</text>
</comment>
<proteinExistence type="predicted"/>